<proteinExistence type="predicted"/>
<evidence type="ECO:0000313" key="1">
    <source>
        <dbReference type="EMBL" id="MBT1698259.1"/>
    </source>
</evidence>
<dbReference type="Proteomes" id="UP001319200">
    <property type="component" value="Unassembled WGS sequence"/>
</dbReference>
<reference evidence="1 2" key="1">
    <citation type="submission" date="2021-05" db="EMBL/GenBank/DDBJ databases">
        <title>A Polyphasic approach of four new species of the genus Ohtaekwangia: Ohtaekwangia histidinii sp. nov., Ohtaekwangia cretensis sp. nov., Ohtaekwangia indiensis sp. nov., Ohtaekwangia reichenbachii sp. nov. from diverse environment.</title>
        <authorList>
            <person name="Octaviana S."/>
        </authorList>
    </citation>
    <scope>NUCLEOTIDE SEQUENCE [LARGE SCALE GENOMIC DNA]</scope>
    <source>
        <strain evidence="1 2">PWU4</strain>
    </source>
</reference>
<protein>
    <submittedName>
        <fullName evidence="1">Uncharacterized protein</fullName>
    </submittedName>
</protein>
<comment type="caution">
    <text evidence="1">The sequence shown here is derived from an EMBL/GenBank/DDBJ whole genome shotgun (WGS) entry which is preliminary data.</text>
</comment>
<accession>A0AAP2GJQ1</accession>
<gene>
    <name evidence="1" type="ORF">KK083_15305</name>
</gene>
<sequence length="258" mass="28732">MELKIDIPSIIEFKLEGGPNIKPEAFKAREIATIILSLEESLKAIAIKENPELDPEQLFISLVHVKRESNGLGFFPSVKQLGGAFLILASCVQDQSYERLPLRAIEGLKDLQKIIIQKPNCVGSFVSGQERISQIKPSTKIEVPDYGHVTGETVLYGVIQRVGGVVPKIFLRQHNGESLSIDVTEEIARKVGSRLYTAVGLTGLATWSPNDNKILSFKVSGILDYEEVPNIQAFSELRNRVGKYWDEIENIEQMLSLE</sequence>
<evidence type="ECO:0000313" key="2">
    <source>
        <dbReference type="Proteomes" id="UP001319200"/>
    </source>
</evidence>
<dbReference type="RefSeq" id="WP_254164241.1">
    <property type="nucleotide sequence ID" value="NZ_JAHESF010000014.1"/>
</dbReference>
<dbReference type="EMBL" id="JAHESF010000014">
    <property type="protein sequence ID" value="MBT1698259.1"/>
    <property type="molecule type" value="Genomic_DNA"/>
</dbReference>
<name>A0AAP2GJQ1_9BACT</name>
<keyword evidence="2" id="KW-1185">Reference proteome</keyword>
<organism evidence="1 2">
    <name type="scientific">Chryseosolibacter histidini</name>
    <dbReference type="NCBI Taxonomy" id="2782349"/>
    <lineage>
        <taxon>Bacteria</taxon>
        <taxon>Pseudomonadati</taxon>
        <taxon>Bacteroidota</taxon>
        <taxon>Cytophagia</taxon>
        <taxon>Cytophagales</taxon>
        <taxon>Chryseotaleaceae</taxon>
        <taxon>Chryseosolibacter</taxon>
    </lineage>
</organism>
<dbReference type="AlphaFoldDB" id="A0AAP2GJQ1"/>